<evidence type="ECO:0000256" key="1">
    <source>
        <dbReference type="SAM" id="MobiDB-lite"/>
    </source>
</evidence>
<feature type="compositionally biased region" description="Polar residues" evidence="1">
    <location>
        <begin position="107"/>
        <end position="118"/>
    </location>
</feature>
<organism evidence="2 3">
    <name type="scientific">Cymbomonas tetramitiformis</name>
    <dbReference type="NCBI Taxonomy" id="36881"/>
    <lineage>
        <taxon>Eukaryota</taxon>
        <taxon>Viridiplantae</taxon>
        <taxon>Chlorophyta</taxon>
        <taxon>Pyramimonadophyceae</taxon>
        <taxon>Pyramimonadales</taxon>
        <taxon>Pyramimonadaceae</taxon>
        <taxon>Cymbomonas</taxon>
    </lineage>
</organism>
<feature type="region of interest" description="Disordered" evidence="1">
    <location>
        <begin position="141"/>
        <end position="183"/>
    </location>
</feature>
<proteinExistence type="predicted"/>
<evidence type="ECO:0000313" key="3">
    <source>
        <dbReference type="Proteomes" id="UP001190700"/>
    </source>
</evidence>
<dbReference type="AlphaFoldDB" id="A0AAE0BSP7"/>
<feature type="region of interest" description="Disordered" evidence="1">
    <location>
        <begin position="1"/>
        <end position="119"/>
    </location>
</feature>
<feature type="compositionally biased region" description="Basic and acidic residues" evidence="1">
    <location>
        <begin position="172"/>
        <end position="183"/>
    </location>
</feature>
<dbReference type="EMBL" id="LGRX02033245">
    <property type="protein sequence ID" value="KAK3242068.1"/>
    <property type="molecule type" value="Genomic_DNA"/>
</dbReference>
<gene>
    <name evidence="2" type="ORF">CYMTET_48220</name>
</gene>
<evidence type="ECO:0000313" key="2">
    <source>
        <dbReference type="EMBL" id="KAK3242068.1"/>
    </source>
</evidence>
<reference evidence="2 3" key="1">
    <citation type="journal article" date="2015" name="Genome Biol. Evol.">
        <title>Comparative Genomics of a Bacterivorous Green Alga Reveals Evolutionary Causalities and Consequences of Phago-Mixotrophic Mode of Nutrition.</title>
        <authorList>
            <person name="Burns J.A."/>
            <person name="Paasch A."/>
            <person name="Narechania A."/>
            <person name="Kim E."/>
        </authorList>
    </citation>
    <scope>NUCLEOTIDE SEQUENCE [LARGE SCALE GENOMIC DNA]</scope>
    <source>
        <strain evidence="2 3">PLY_AMNH</strain>
    </source>
</reference>
<accession>A0AAE0BSP7</accession>
<name>A0AAE0BSP7_9CHLO</name>
<sequence length="183" mass="19846">MRAELSIDLPPDELHSESKFASRRSLPTKRNDGDLPAPPHPSTCPDMSAVKLKIEVPSSSPPERKFGQKMGLPVKRTDSDVPAPPVPSQNASIFREDEERSKGASALTRSVPSVQNMRATEACPLSKSLTAENMKNLSIHVPDDAPAASSKFGARRGLPVSRNDGDVPPPPDHSRAPQDWRDD</sequence>
<protein>
    <submittedName>
        <fullName evidence="2">Uncharacterized protein</fullName>
    </submittedName>
</protein>
<keyword evidence="3" id="KW-1185">Reference proteome</keyword>
<comment type="caution">
    <text evidence="2">The sequence shown here is derived from an EMBL/GenBank/DDBJ whole genome shotgun (WGS) entry which is preliminary data.</text>
</comment>
<dbReference type="Proteomes" id="UP001190700">
    <property type="component" value="Unassembled WGS sequence"/>
</dbReference>